<feature type="transmembrane region" description="Helical" evidence="8">
    <location>
        <begin position="19"/>
        <end position="38"/>
    </location>
</feature>
<feature type="domain" description="Ancillary SecYEG translocon subunit/Cell division coordinator CpoB TPR" evidence="9">
    <location>
        <begin position="26"/>
        <end position="205"/>
    </location>
</feature>
<evidence type="ECO:0000313" key="11">
    <source>
        <dbReference type="Proteomes" id="UP000011541"/>
    </source>
</evidence>
<keyword evidence="4 8" id="KW-0812">Transmembrane</keyword>
<protein>
    <recommendedName>
        <fullName evidence="9">Ancillary SecYEG translocon subunit/Cell division coordinator CpoB TPR domain-containing protein</fullName>
    </recommendedName>
</protein>
<sequence>MTKLLQKKYFLTSFLENRIVKICFLSFFILAIIASFSWKVNSKNRLEKSLEYFEVLNKNLNVDIVDLDKVKYIMNILHKKYSDTNYAYFGSLLTSRALYDNGDLQGACDELKWVYNNSNSVLIRSIASLRISSLLLDQCKYKESIAYLDKPIDSFFTLFADKKGDIFFAQDNIKEANYWWSKAMESIEENDPLLPIIQSKIDSLSFY</sequence>
<dbReference type="PATRIC" id="fig|1208920.3.peg.372"/>
<dbReference type="AlphaFoldDB" id="M1LS59"/>
<dbReference type="InterPro" id="IPR026039">
    <property type="entry name" value="YfgM"/>
</dbReference>
<evidence type="ECO:0000256" key="7">
    <source>
        <dbReference type="ARBA" id="ARBA00023186"/>
    </source>
</evidence>
<dbReference type="GO" id="GO:0005886">
    <property type="term" value="C:plasma membrane"/>
    <property type="evidence" value="ECO:0007669"/>
    <property type="project" value="UniProtKB-SubCell"/>
</dbReference>
<dbReference type="Proteomes" id="UP000011541">
    <property type="component" value="Chromosome"/>
</dbReference>
<gene>
    <name evidence="10" type="ORF">CONE_0625</name>
</gene>
<keyword evidence="7" id="KW-0143">Chaperone</keyword>
<dbReference type="InterPro" id="IPR018704">
    <property type="entry name" value="SecYEG/CpoB_TPR"/>
</dbReference>
<dbReference type="GO" id="GO:0044877">
    <property type="term" value="F:protein-containing complex binding"/>
    <property type="evidence" value="ECO:0007669"/>
    <property type="project" value="InterPro"/>
</dbReference>
<proteinExistence type="predicted"/>
<dbReference type="Pfam" id="PF09976">
    <property type="entry name" value="TPR_21"/>
    <property type="match status" value="1"/>
</dbReference>
<evidence type="ECO:0000256" key="4">
    <source>
        <dbReference type="ARBA" id="ARBA00022692"/>
    </source>
</evidence>
<keyword evidence="3" id="KW-1003">Cell membrane</keyword>
<keyword evidence="11" id="KW-1185">Reference proteome</keyword>
<evidence type="ECO:0000256" key="6">
    <source>
        <dbReference type="ARBA" id="ARBA00023136"/>
    </source>
</evidence>
<dbReference type="OrthoDB" id="8521102at2"/>
<dbReference type="KEGG" id="kon:CONE_0625"/>
<keyword evidence="6 8" id="KW-0472">Membrane</keyword>
<dbReference type="STRING" id="1208920.CONE_0625"/>
<accession>M1LS59</accession>
<dbReference type="EMBL" id="CP003805">
    <property type="protein sequence ID" value="AGF48382.1"/>
    <property type="molecule type" value="Genomic_DNA"/>
</dbReference>
<evidence type="ECO:0000256" key="1">
    <source>
        <dbReference type="ARBA" id="ARBA00004167"/>
    </source>
</evidence>
<dbReference type="eggNOG" id="COG2976">
    <property type="taxonomic scope" value="Bacteria"/>
</dbReference>
<evidence type="ECO:0000256" key="8">
    <source>
        <dbReference type="SAM" id="Phobius"/>
    </source>
</evidence>
<dbReference type="PANTHER" id="PTHR38035:SF1">
    <property type="entry name" value="ANCILLARY SECYEG TRANSLOCON SUBUNIT"/>
    <property type="match status" value="1"/>
</dbReference>
<dbReference type="RefSeq" id="WP_015397068.1">
    <property type="nucleotide sequence ID" value="NC_020299.1"/>
</dbReference>
<evidence type="ECO:0000259" key="9">
    <source>
        <dbReference type="Pfam" id="PF09976"/>
    </source>
</evidence>
<evidence type="ECO:0000256" key="2">
    <source>
        <dbReference type="ARBA" id="ARBA00004236"/>
    </source>
</evidence>
<name>M1LS59_9PROT</name>
<evidence type="ECO:0000256" key="3">
    <source>
        <dbReference type="ARBA" id="ARBA00022475"/>
    </source>
</evidence>
<keyword evidence="5 8" id="KW-1133">Transmembrane helix</keyword>
<comment type="subcellular location">
    <subcellularLocation>
        <location evidence="2">Cell membrane</location>
    </subcellularLocation>
    <subcellularLocation>
        <location evidence="1">Membrane</location>
        <topology evidence="1">Single-pass membrane protein</topology>
    </subcellularLocation>
</comment>
<reference evidence="10 11" key="1">
    <citation type="journal article" date="2013" name="Genome Biol. Evol.">
        <title>Genome evolution and phylogenomic analysis of candidatus kinetoplastibacterium, the betaproteobacterial endosymbionts of strigomonas and angomonas.</title>
        <authorList>
            <person name="Alves J.M."/>
            <person name="Serrano M.G."/>
            <person name="Maia da Silva F."/>
            <person name="Voegtly L.J."/>
            <person name="Matveyev A.V."/>
            <person name="Teixeira M.M."/>
            <person name="Camargo E.P."/>
            <person name="Buck G.A."/>
        </authorList>
    </citation>
    <scope>NUCLEOTIDE SEQUENCE [LARGE SCALE GENOMIC DNA]</scope>
    <source>
        <strain evidence="10 11">TCC290E</strain>
    </source>
</reference>
<evidence type="ECO:0000256" key="5">
    <source>
        <dbReference type="ARBA" id="ARBA00022989"/>
    </source>
</evidence>
<organism evidence="10 11">
    <name type="scientific">Candidatus Kinetoplastidibacterium stringomonadis TCC290E</name>
    <dbReference type="NCBI Taxonomy" id="1208920"/>
    <lineage>
        <taxon>Bacteria</taxon>
        <taxon>Pseudomonadati</taxon>
        <taxon>Pseudomonadota</taxon>
        <taxon>Betaproteobacteria</taxon>
        <taxon>Candidatus Kinetoplastidibacterium</taxon>
    </lineage>
</organism>
<dbReference type="HOGENOM" id="CLU_084785_1_1_4"/>
<dbReference type="PANTHER" id="PTHR38035">
    <property type="entry name" value="UPF0070 PROTEIN YFGM"/>
    <property type="match status" value="1"/>
</dbReference>
<evidence type="ECO:0000313" key="10">
    <source>
        <dbReference type="EMBL" id="AGF48382.1"/>
    </source>
</evidence>